<keyword evidence="1" id="KW-0472">Membrane</keyword>
<keyword evidence="1" id="KW-1133">Transmembrane helix</keyword>
<reference evidence="2 3" key="1">
    <citation type="submission" date="2020-02" db="EMBL/GenBank/DDBJ databases">
        <authorList>
            <person name="Hogendoorn C."/>
        </authorList>
    </citation>
    <scope>NUCLEOTIDE SEQUENCE [LARGE SCALE GENOMIC DNA]</scope>
    <source>
        <strain evidence="2">R501</strain>
    </source>
</reference>
<name>A0A6F8ZIH0_9FIRM</name>
<proteinExistence type="predicted"/>
<dbReference type="KEGG" id="hfv:R50_1957"/>
<accession>A0A6F8ZIH0</accession>
<keyword evidence="1" id="KW-0812">Transmembrane</keyword>
<sequence length="145" mass="15186">MLWASGASGGPAQLQNTLSQVQPSLPSATSGVGGLVVHVFDWAAGLFGLYILLVGAWGLLRLAYKVNKGESVEAKRHFFQDKEVPFLQGRPALQSLTEILLGFVLVGLVFSNGWIDLVAGMTHVANVVASAVGHFVQQVGNSAGG</sequence>
<evidence type="ECO:0000313" key="2">
    <source>
        <dbReference type="EMBL" id="CAB1129454.1"/>
    </source>
</evidence>
<dbReference type="AlphaFoldDB" id="A0A6F8ZIH0"/>
<gene>
    <name evidence="2" type="ORF">R50_1957</name>
</gene>
<evidence type="ECO:0000313" key="3">
    <source>
        <dbReference type="Proteomes" id="UP000503399"/>
    </source>
</evidence>
<dbReference type="EMBL" id="LR778114">
    <property type="protein sequence ID" value="CAB1129454.1"/>
    <property type="molecule type" value="Genomic_DNA"/>
</dbReference>
<organism evidence="2 3">
    <name type="scientific">Candidatus Hydrogenisulfobacillus filiaventi</name>
    <dbReference type="NCBI Taxonomy" id="2707344"/>
    <lineage>
        <taxon>Bacteria</taxon>
        <taxon>Bacillati</taxon>
        <taxon>Bacillota</taxon>
        <taxon>Clostridia</taxon>
        <taxon>Eubacteriales</taxon>
        <taxon>Clostridiales Family XVII. Incertae Sedis</taxon>
        <taxon>Candidatus Hydrogenisulfobacillus</taxon>
    </lineage>
</organism>
<feature type="transmembrane region" description="Helical" evidence="1">
    <location>
        <begin position="96"/>
        <end position="115"/>
    </location>
</feature>
<keyword evidence="3" id="KW-1185">Reference proteome</keyword>
<dbReference type="Proteomes" id="UP000503399">
    <property type="component" value="Chromosome"/>
</dbReference>
<protein>
    <submittedName>
        <fullName evidence="2">Uncharacterized protein</fullName>
    </submittedName>
</protein>
<feature type="transmembrane region" description="Helical" evidence="1">
    <location>
        <begin position="42"/>
        <end position="60"/>
    </location>
</feature>
<evidence type="ECO:0000256" key="1">
    <source>
        <dbReference type="SAM" id="Phobius"/>
    </source>
</evidence>